<accession>A0ABV3Y4D4</accession>
<dbReference type="PANTHER" id="PTHR33231:SF1">
    <property type="entry name" value="30S RIBOSOMAL PROTEIN"/>
    <property type="match status" value="1"/>
</dbReference>
<dbReference type="NCBIfam" id="TIGR00741">
    <property type="entry name" value="yfiA"/>
    <property type="match status" value="1"/>
</dbReference>
<proteinExistence type="predicted"/>
<dbReference type="InterPro" id="IPR003489">
    <property type="entry name" value="RHF/RaiA"/>
</dbReference>
<dbReference type="Pfam" id="PF02482">
    <property type="entry name" value="Ribosomal_S30AE"/>
    <property type="match status" value="1"/>
</dbReference>
<evidence type="ECO:0000313" key="3">
    <source>
        <dbReference type="EMBL" id="MEX6429329.1"/>
    </source>
</evidence>
<dbReference type="Pfam" id="PF16321">
    <property type="entry name" value="Ribosom_S30AE_C"/>
    <property type="match status" value="1"/>
</dbReference>
<keyword evidence="1" id="KW-0810">Translation regulation</keyword>
<keyword evidence="4" id="KW-1185">Reference proteome</keyword>
<dbReference type="Gene3D" id="3.30.505.50">
    <property type="entry name" value="Sigma 54 modulation/S30EA ribosomal protein, C-terminal domain"/>
    <property type="match status" value="1"/>
</dbReference>
<organism evidence="3 4">
    <name type="scientific">Ferrimicrobium acidiphilum</name>
    <dbReference type="NCBI Taxonomy" id="121039"/>
    <lineage>
        <taxon>Bacteria</taxon>
        <taxon>Bacillati</taxon>
        <taxon>Actinomycetota</taxon>
        <taxon>Acidimicrobiia</taxon>
        <taxon>Acidimicrobiales</taxon>
        <taxon>Acidimicrobiaceae</taxon>
        <taxon>Ferrimicrobium</taxon>
    </lineage>
</organism>
<dbReference type="InterPro" id="IPR032528">
    <property type="entry name" value="Ribosom_S30AE_C"/>
</dbReference>
<name>A0ABV3Y4D4_9ACTN</name>
<protein>
    <submittedName>
        <fullName evidence="3">Ribosome-associated translation inhibitor RaiA</fullName>
    </submittedName>
</protein>
<dbReference type="SUPFAM" id="SSF69754">
    <property type="entry name" value="Ribosome binding protein Y (YfiA homologue)"/>
    <property type="match status" value="1"/>
</dbReference>
<evidence type="ECO:0000256" key="1">
    <source>
        <dbReference type="ARBA" id="ARBA00022845"/>
    </source>
</evidence>
<dbReference type="InterPro" id="IPR036567">
    <property type="entry name" value="RHF-like"/>
</dbReference>
<gene>
    <name evidence="3" type="primary">raiA</name>
    <name evidence="3" type="ORF">AB6A68_05685</name>
</gene>
<sequence length="183" mass="20569">MKIEYRCKGCTLSDESKALIEDRVRRLGKYLGEVDRAEVFFERSSNPAQSDKVHSEITIWLASTVARAKGSGDEELPAFDRAERKLAHQLEKLKGRLLARSHPHHRTDKAVDPAHLDEVPQIARSKAFELEVLDPETAAVRMELLSHSFYLFINSLTERSAVVYRRGDGSVGLIDQAEAVDPS</sequence>
<comment type="caution">
    <text evidence="3">The sequence shown here is derived from an EMBL/GenBank/DDBJ whole genome shotgun (WGS) entry which is preliminary data.</text>
</comment>
<dbReference type="InterPro" id="IPR050574">
    <property type="entry name" value="HPF/YfiA_ribosome-assoc"/>
</dbReference>
<feature type="domain" description="Sigma 54 modulation/S30EA ribosomal protein C-terminal" evidence="2">
    <location>
        <begin position="118"/>
        <end position="173"/>
    </location>
</feature>
<dbReference type="Gene3D" id="3.30.160.100">
    <property type="entry name" value="Ribosome hibernation promotion factor-like"/>
    <property type="match status" value="1"/>
</dbReference>
<evidence type="ECO:0000259" key="2">
    <source>
        <dbReference type="Pfam" id="PF16321"/>
    </source>
</evidence>
<dbReference type="EMBL" id="JBFSHR010000014">
    <property type="protein sequence ID" value="MEX6429329.1"/>
    <property type="molecule type" value="Genomic_DNA"/>
</dbReference>
<dbReference type="PANTHER" id="PTHR33231">
    <property type="entry name" value="30S RIBOSOMAL PROTEIN"/>
    <property type="match status" value="1"/>
</dbReference>
<dbReference type="RefSeq" id="WP_298382008.1">
    <property type="nucleotide sequence ID" value="NZ_JBFSHR010000014.1"/>
</dbReference>
<dbReference type="InterPro" id="IPR038416">
    <property type="entry name" value="Ribosom_S30AE_C_sf"/>
</dbReference>
<dbReference type="Proteomes" id="UP001560267">
    <property type="component" value="Unassembled WGS sequence"/>
</dbReference>
<evidence type="ECO:0000313" key="4">
    <source>
        <dbReference type="Proteomes" id="UP001560267"/>
    </source>
</evidence>
<reference evidence="3 4" key="1">
    <citation type="submission" date="2024-07" db="EMBL/GenBank/DDBJ databases">
        <title>Draft Genome Sequence of Ferrimicrobium acidiphilum Strain YE2023, Isolated from a Pulp of Bioleach Reactor.</title>
        <authorList>
            <person name="Elkina Y.A."/>
            <person name="Bulaeva A.G."/>
            <person name="Beletsky A.V."/>
            <person name="Mardanov A.V."/>
        </authorList>
    </citation>
    <scope>NUCLEOTIDE SEQUENCE [LARGE SCALE GENOMIC DNA]</scope>
    <source>
        <strain evidence="3 4">YE2023</strain>
    </source>
</reference>